<dbReference type="KEGG" id="vg:55616757"/>
<dbReference type="EMBL" id="MK813938">
    <property type="protein sequence ID" value="QEG08304.1"/>
    <property type="molecule type" value="Genomic_DNA"/>
</dbReference>
<proteinExistence type="predicted"/>
<evidence type="ECO:0000313" key="1">
    <source>
        <dbReference type="EMBL" id="QEG08304.1"/>
    </source>
</evidence>
<organism evidence="1 2">
    <name type="scientific">Aeromonas phage 2L372X</name>
    <dbReference type="NCBI Taxonomy" id="2588515"/>
    <lineage>
        <taxon>Viruses</taxon>
        <taxon>Duplodnaviria</taxon>
        <taxon>Heunggongvirae</taxon>
        <taxon>Uroviricota</taxon>
        <taxon>Caudoviricetes</taxon>
        <taxon>Plateaulakevirus</taxon>
        <taxon>Plateaulakevirus pv2L372X</taxon>
    </lineage>
</organism>
<accession>A0A5B9N396</accession>
<keyword evidence="2" id="KW-1185">Reference proteome</keyword>
<dbReference type="GeneID" id="55616757"/>
<sequence>MNTFDKFKDLYYGDFDSSATNLPSNLNALSYSVAREQNNKFEKEFSNLMEFIRLWKDRYELFCENFDTHYYYSKQSLPLWSRDRSERGYVPIPKSEFYIDEFFNMILNKRAKFEIQQYRQAYTSGYELGGRIHEYSKQPDRNIIISGNKFTIIGKDNNYRLDIKINAALICSLIGAISNNYVIHQWYSKQSNFKKFIEKMAASHYFIEFQIDDRYTRILISGSQDDPSLRIDIDGRWLYFILPNEILRVENRLHYNHLDSLFGKDRKEPLTAEDIQLYSIVNEGRKPIMYDFEH</sequence>
<dbReference type="RefSeq" id="YP_009846389.1">
    <property type="nucleotide sequence ID" value="NC_048770.1"/>
</dbReference>
<protein>
    <submittedName>
        <fullName evidence="1">Uncharacterized protein</fullName>
    </submittedName>
</protein>
<dbReference type="Proteomes" id="UP000323400">
    <property type="component" value="Segment"/>
</dbReference>
<evidence type="ECO:0000313" key="2">
    <source>
        <dbReference type="Proteomes" id="UP000323400"/>
    </source>
</evidence>
<gene>
    <name evidence="1" type="primary">2L372X_051</name>
</gene>
<reference evidence="1 2" key="1">
    <citation type="submission" date="2019-04" db="EMBL/GenBank/DDBJ databases">
        <title>Nine Novel Phages from a Plateau Lake in Southwest China Provide Insights into Aeromonas Phage Diversity.</title>
        <authorList>
            <person name="Xiao W."/>
            <person name="Bai M."/>
            <person name="Wang Y."/>
            <person name="Cui X."/>
        </authorList>
    </citation>
    <scope>NUCLEOTIDE SEQUENCE [LARGE SCALE GENOMIC DNA]</scope>
</reference>
<name>A0A5B9N396_9CAUD</name>